<dbReference type="InterPro" id="IPR023996">
    <property type="entry name" value="TonB-dep_OMP_SusC/RagA"/>
</dbReference>
<evidence type="ECO:0000259" key="12">
    <source>
        <dbReference type="Pfam" id="PF07715"/>
    </source>
</evidence>
<evidence type="ECO:0000256" key="7">
    <source>
        <dbReference type="ARBA" id="ARBA00023237"/>
    </source>
</evidence>
<evidence type="ECO:0000256" key="4">
    <source>
        <dbReference type="ARBA" id="ARBA00022692"/>
    </source>
</evidence>
<feature type="signal peptide" evidence="10">
    <location>
        <begin position="1"/>
        <end position="20"/>
    </location>
</feature>
<name>A0ABS5ITA3_9BACT</name>
<keyword evidence="5 9" id="KW-0798">TonB box</keyword>
<dbReference type="NCBIfam" id="TIGR04056">
    <property type="entry name" value="OMP_RagA_SusC"/>
    <property type="match status" value="1"/>
</dbReference>
<dbReference type="NCBIfam" id="TIGR04057">
    <property type="entry name" value="SusC_RagA_signa"/>
    <property type="match status" value="1"/>
</dbReference>
<dbReference type="InterPro" id="IPR039426">
    <property type="entry name" value="TonB-dep_rcpt-like"/>
</dbReference>
<dbReference type="EMBL" id="JAGTXB010000001">
    <property type="protein sequence ID" value="MBS0026184.1"/>
    <property type="molecule type" value="Genomic_DNA"/>
</dbReference>
<dbReference type="SUPFAM" id="SSF56935">
    <property type="entry name" value="Porins"/>
    <property type="match status" value="1"/>
</dbReference>
<gene>
    <name evidence="13" type="ORF">KE626_02565</name>
</gene>
<evidence type="ECO:0000256" key="1">
    <source>
        <dbReference type="ARBA" id="ARBA00004571"/>
    </source>
</evidence>
<dbReference type="Gene3D" id="2.60.40.1120">
    <property type="entry name" value="Carboxypeptidase-like, regulatory domain"/>
    <property type="match status" value="1"/>
</dbReference>
<evidence type="ECO:0000256" key="2">
    <source>
        <dbReference type="ARBA" id="ARBA00022448"/>
    </source>
</evidence>
<dbReference type="Gene3D" id="2.40.170.20">
    <property type="entry name" value="TonB-dependent receptor, beta-barrel domain"/>
    <property type="match status" value="1"/>
</dbReference>
<dbReference type="InterPro" id="IPR000531">
    <property type="entry name" value="Beta-barrel_TonB"/>
</dbReference>
<keyword evidence="3 8" id="KW-1134">Transmembrane beta strand</keyword>
<dbReference type="Pfam" id="PF00593">
    <property type="entry name" value="TonB_dep_Rec_b-barrel"/>
    <property type="match status" value="1"/>
</dbReference>
<evidence type="ECO:0000256" key="3">
    <source>
        <dbReference type="ARBA" id="ARBA00022452"/>
    </source>
</evidence>
<comment type="similarity">
    <text evidence="8 9">Belongs to the TonB-dependent receptor family.</text>
</comment>
<organism evidence="13 14">
    <name type="scientific">Chitinophaga hostae</name>
    <dbReference type="NCBI Taxonomy" id="2831022"/>
    <lineage>
        <taxon>Bacteria</taxon>
        <taxon>Pseudomonadati</taxon>
        <taxon>Bacteroidota</taxon>
        <taxon>Chitinophagia</taxon>
        <taxon>Chitinophagales</taxon>
        <taxon>Chitinophagaceae</taxon>
        <taxon>Chitinophaga</taxon>
    </lineage>
</organism>
<dbReference type="SUPFAM" id="SSF49464">
    <property type="entry name" value="Carboxypeptidase regulatory domain-like"/>
    <property type="match status" value="1"/>
</dbReference>
<dbReference type="InterPro" id="IPR012910">
    <property type="entry name" value="Plug_dom"/>
</dbReference>
<evidence type="ECO:0000256" key="6">
    <source>
        <dbReference type="ARBA" id="ARBA00023136"/>
    </source>
</evidence>
<keyword evidence="7 8" id="KW-0998">Cell outer membrane</keyword>
<dbReference type="Pfam" id="PF13715">
    <property type="entry name" value="CarbopepD_reg_2"/>
    <property type="match status" value="1"/>
</dbReference>
<dbReference type="InterPro" id="IPR037066">
    <property type="entry name" value="Plug_dom_sf"/>
</dbReference>
<evidence type="ECO:0000259" key="11">
    <source>
        <dbReference type="Pfam" id="PF00593"/>
    </source>
</evidence>
<evidence type="ECO:0000256" key="10">
    <source>
        <dbReference type="SAM" id="SignalP"/>
    </source>
</evidence>
<comment type="caution">
    <text evidence="13">The sequence shown here is derived from an EMBL/GenBank/DDBJ whole genome shotgun (WGS) entry which is preliminary data.</text>
</comment>
<feature type="domain" description="TonB-dependent receptor-like beta-barrel" evidence="11">
    <location>
        <begin position="457"/>
        <end position="897"/>
    </location>
</feature>
<dbReference type="Pfam" id="PF07715">
    <property type="entry name" value="Plug"/>
    <property type="match status" value="1"/>
</dbReference>
<dbReference type="Proteomes" id="UP000676386">
    <property type="component" value="Unassembled WGS sequence"/>
</dbReference>
<feature type="domain" description="TonB-dependent receptor plug" evidence="12">
    <location>
        <begin position="116"/>
        <end position="221"/>
    </location>
</feature>
<comment type="subcellular location">
    <subcellularLocation>
        <location evidence="1 8">Cell outer membrane</location>
        <topology evidence="1 8">Multi-pass membrane protein</topology>
    </subcellularLocation>
</comment>
<feature type="chain" id="PRO_5046976664" evidence="10">
    <location>
        <begin position="21"/>
        <end position="1053"/>
    </location>
</feature>
<dbReference type="InterPro" id="IPR036942">
    <property type="entry name" value="Beta-barrel_TonB_sf"/>
</dbReference>
<evidence type="ECO:0000313" key="14">
    <source>
        <dbReference type="Proteomes" id="UP000676386"/>
    </source>
</evidence>
<evidence type="ECO:0000256" key="9">
    <source>
        <dbReference type="RuleBase" id="RU003357"/>
    </source>
</evidence>
<dbReference type="PROSITE" id="PS52016">
    <property type="entry name" value="TONB_DEPENDENT_REC_3"/>
    <property type="match status" value="1"/>
</dbReference>
<keyword evidence="10" id="KW-0732">Signal</keyword>
<keyword evidence="6 8" id="KW-0472">Membrane</keyword>
<proteinExistence type="inferred from homology"/>
<evidence type="ECO:0000256" key="8">
    <source>
        <dbReference type="PROSITE-ProRule" id="PRU01360"/>
    </source>
</evidence>
<sequence>MKKALLLLLVAAISVIQAHAQTRPITGKVTDAKDGAPLFGVTVKIKNTNTGTTTNAEGKFSLNVTGNPVLEFTFVGFSTKEVASAGKNNIDIKLGADEKGLSEVVVIAYGTTKKGSNTSATTQIDSKKFATRAISNIATALDGAAPGIQTNAGSGQPGDGPAIRIRGFGSVNASSDPLYVVDGVPYSGNLSSLNVADIESISVLKDASSSSLYGSRAANGVIIVTTKKGKNGRNQLQVNAIQGFNTRGIPEYNRVNAKEYYPLLWEAQRNALVTGGTALDVANRRASGLVAGAKGIKDMLGYNPFNVADNAIVGVDGKLNPNAELLYPDDLDWEKAVTRTGARGEYGINYSGGTEKTDYFASLNYLSDKGYVINSDFQRISGRINVNTQATDWFRTGVNLSGTFVKSNQTDVTSSTSYVNPIFFARNIGPIYPVYQHDATGAYVLDKNGDRIFDVGGSRGSAASPGRNTVGENLLNDNSFSRNILSGRTFGEISFLRNFKFTTNLSVDVTNYRANVYWNTVVGDGAPGGLGSRTSTQTTSYTLNQLLNYNKTFGPHTIGVLLGHENYDQTGNNIYGERQSQVILGNSELYNFTTTNNLYSYKRQYRTEGYFSRVNYDYDEKYFVSAAFRRDGTSRFYKDNRWGNFYSVGAGWRMDKENFIHNISWINMLKLRSSYGTAGNDAVIEVDANGVATPIYYAWQSLYKLGYNNALEPGLFFSKIGNQNIQWESNKSFDAGVDFALLDNRLTGSVEYFNRRSDNLLFDLPLPLSSGISSKTTNVGSMVNRGVELQLTGEVFRKKNFGWTVDLNLSTLKNELTKLPQPEIILSTKKLSIGHSIYDYWLRDWYGVDPADGAALYVANNPTGAGVRTMKNGDIVTTNINNAKYHYAGSAIPDMYGSINNTFNYKQFQLSFLISFQVGGKVYDATYASLMNAGSYGNALSTDILKRWQKPGDITDVPRMDQSQTTNFNAATSDRWLTSASFLNFRSAKLGYTVPEAYAKKAHVRAANVFLSGENLALFSARKGMNVAQAFTGVTSNVYMPARIISAGLNITL</sequence>
<dbReference type="InterPro" id="IPR023997">
    <property type="entry name" value="TonB-dep_OMP_SusC/RagA_CS"/>
</dbReference>
<protein>
    <submittedName>
        <fullName evidence="13">TonB-dependent receptor</fullName>
    </submittedName>
</protein>
<accession>A0ABS5ITA3</accession>
<evidence type="ECO:0000256" key="5">
    <source>
        <dbReference type="ARBA" id="ARBA00023077"/>
    </source>
</evidence>
<keyword evidence="4 8" id="KW-0812">Transmembrane</keyword>
<evidence type="ECO:0000313" key="13">
    <source>
        <dbReference type="EMBL" id="MBS0026184.1"/>
    </source>
</evidence>
<keyword evidence="2 8" id="KW-0813">Transport</keyword>
<dbReference type="RefSeq" id="WP_211971312.1">
    <property type="nucleotide sequence ID" value="NZ_CBFHAM010000044.1"/>
</dbReference>
<dbReference type="InterPro" id="IPR008969">
    <property type="entry name" value="CarboxyPept-like_regulatory"/>
</dbReference>
<dbReference type="Gene3D" id="2.170.130.10">
    <property type="entry name" value="TonB-dependent receptor, plug domain"/>
    <property type="match status" value="1"/>
</dbReference>
<keyword evidence="14" id="KW-1185">Reference proteome</keyword>
<keyword evidence="13" id="KW-0675">Receptor</keyword>
<reference evidence="13 14" key="1">
    <citation type="submission" date="2021-04" db="EMBL/GenBank/DDBJ databases">
        <title>Chitinophaga sp. nov., isolated from the rhizosphere soil.</title>
        <authorList>
            <person name="He S."/>
        </authorList>
    </citation>
    <scope>NUCLEOTIDE SEQUENCE [LARGE SCALE GENOMIC DNA]</scope>
    <source>
        <strain evidence="13 14">2R12</strain>
    </source>
</reference>